<keyword evidence="7" id="KW-0812">Transmembrane</keyword>
<dbReference type="STRING" id="1798377.A2872_03205"/>
<evidence type="ECO:0000256" key="2">
    <source>
        <dbReference type="ARBA" id="ARBA00022729"/>
    </source>
</evidence>
<evidence type="ECO:0000259" key="8">
    <source>
        <dbReference type="PROSITE" id="PS51352"/>
    </source>
</evidence>
<keyword evidence="7" id="KW-1133">Transmembrane helix</keyword>
<keyword evidence="3" id="KW-0560">Oxidoreductase</keyword>
<dbReference type="SUPFAM" id="SSF52833">
    <property type="entry name" value="Thioredoxin-like"/>
    <property type="match status" value="1"/>
</dbReference>
<evidence type="ECO:0000256" key="4">
    <source>
        <dbReference type="ARBA" id="ARBA00023157"/>
    </source>
</evidence>
<evidence type="ECO:0000313" key="9">
    <source>
        <dbReference type="EMBL" id="OGG05797.1"/>
    </source>
</evidence>
<evidence type="ECO:0000256" key="3">
    <source>
        <dbReference type="ARBA" id="ARBA00023002"/>
    </source>
</evidence>
<dbReference type="InterPro" id="IPR036249">
    <property type="entry name" value="Thioredoxin-like_sf"/>
</dbReference>
<dbReference type="InterPro" id="IPR012336">
    <property type="entry name" value="Thioredoxin-like_fold"/>
</dbReference>
<comment type="similarity">
    <text evidence="1">Belongs to the thioredoxin family. DsbA subfamily.</text>
</comment>
<dbReference type="PANTHER" id="PTHR13887">
    <property type="entry name" value="GLUTATHIONE S-TRANSFERASE KAPPA"/>
    <property type="match status" value="1"/>
</dbReference>
<dbReference type="Gene3D" id="3.40.30.10">
    <property type="entry name" value="Glutaredoxin"/>
    <property type="match status" value="1"/>
</dbReference>
<keyword evidence="2" id="KW-0732">Signal</keyword>
<protein>
    <recommendedName>
        <fullName evidence="8">Thioredoxin domain-containing protein</fullName>
    </recommendedName>
</protein>
<dbReference type="PROSITE" id="PS51352">
    <property type="entry name" value="THIOREDOXIN_2"/>
    <property type="match status" value="1"/>
</dbReference>
<feature type="compositionally biased region" description="Pro residues" evidence="6">
    <location>
        <begin position="55"/>
        <end position="67"/>
    </location>
</feature>
<accession>A0A1F5Z0T7</accession>
<evidence type="ECO:0000256" key="1">
    <source>
        <dbReference type="ARBA" id="ARBA00005791"/>
    </source>
</evidence>
<keyword evidence="5" id="KW-0676">Redox-active center</keyword>
<dbReference type="InterPro" id="IPR013766">
    <property type="entry name" value="Thioredoxin_domain"/>
</dbReference>
<sequence>MTQPENPIKFLIFILLAFGIGVLMGGMYTKVRFLEAGYGTPGSQVLAEDTQGAPLPTPSPAPAPAAPPKSTTVSVEVTPDDPVLGKSNAKLTIVEFGDYQCPFCGRFFKEVQPSILKDYVDTGKVKFVYKNLAFLGKESTDAANAALCAKEQNKFWEYHAKLYNSQDGENQGTFSLDNLKKFAASLGLNAAKFDSCLDLQKYNSQVQSDLAEANKNGFTGTPSTAVGTVSVIGAQPYNEFKTIIDAELGK</sequence>
<keyword evidence="7" id="KW-0472">Membrane</keyword>
<organism evidence="9 10">
    <name type="scientific">Candidatus Gottesmanbacteria bacterium RIFCSPHIGHO2_01_FULL_42_12</name>
    <dbReference type="NCBI Taxonomy" id="1798377"/>
    <lineage>
        <taxon>Bacteria</taxon>
        <taxon>Candidatus Gottesmaniibacteriota</taxon>
    </lineage>
</organism>
<dbReference type="AlphaFoldDB" id="A0A1F5Z0T7"/>
<proteinExistence type="inferred from homology"/>
<name>A0A1F5Z0T7_9BACT</name>
<dbReference type="PANTHER" id="PTHR13887:SF14">
    <property type="entry name" value="DISULFIDE BOND FORMATION PROTEIN D"/>
    <property type="match status" value="1"/>
</dbReference>
<feature type="region of interest" description="Disordered" evidence="6">
    <location>
        <begin position="45"/>
        <end position="78"/>
    </location>
</feature>
<evidence type="ECO:0000256" key="6">
    <source>
        <dbReference type="SAM" id="MobiDB-lite"/>
    </source>
</evidence>
<dbReference type="Pfam" id="PF13462">
    <property type="entry name" value="Thioredoxin_4"/>
    <property type="match status" value="1"/>
</dbReference>
<dbReference type="GO" id="GO:0016491">
    <property type="term" value="F:oxidoreductase activity"/>
    <property type="evidence" value="ECO:0007669"/>
    <property type="project" value="UniProtKB-KW"/>
</dbReference>
<keyword evidence="4" id="KW-1015">Disulfide bond</keyword>
<evidence type="ECO:0000256" key="5">
    <source>
        <dbReference type="ARBA" id="ARBA00023284"/>
    </source>
</evidence>
<dbReference type="EMBL" id="MFJG01000028">
    <property type="protein sequence ID" value="OGG05797.1"/>
    <property type="molecule type" value="Genomic_DNA"/>
</dbReference>
<dbReference type="Proteomes" id="UP000178681">
    <property type="component" value="Unassembled WGS sequence"/>
</dbReference>
<reference evidence="9 10" key="1">
    <citation type="journal article" date="2016" name="Nat. Commun.">
        <title>Thousands of microbial genomes shed light on interconnected biogeochemical processes in an aquifer system.</title>
        <authorList>
            <person name="Anantharaman K."/>
            <person name="Brown C.T."/>
            <person name="Hug L.A."/>
            <person name="Sharon I."/>
            <person name="Castelle C.J."/>
            <person name="Probst A.J."/>
            <person name="Thomas B.C."/>
            <person name="Singh A."/>
            <person name="Wilkins M.J."/>
            <person name="Karaoz U."/>
            <person name="Brodie E.L."/>
            <person name="Williams K.H."/>
            <person name="Hubbard S.S."/>
            <person name="Banfield J.F."/>
        </authorList>
    </citation>
    <scope>NUCLEOTIDE SEQUENCE [LARGE SCALE GENOMIC DNA]</scope>
</reference>
<comment type="caution">
    <text evidence="9">The sequence shown here is derived from an EMBL/GenBank/DDBJ whole genome shotgun (WGS) entry which is preliminary data.</text>
</comment>
<feature type="transmembrane region" description="Helical" evidence="7">
    <location>
        <begin position="6"/>
        <end position="28"/>
    </location>
</feature>
<feature type="domain" description="Thioredoxin" evidence="8">
    <location>
        <begin position="55"/>
        <end position="249"/>
    </location>
</feature>
<gene>
    <name evidence="9" type="ORF">A2872_03205</name>
</gene>
<evidence type="ECO:0000256" key="7">
    <source>
        <dbReference type="SAM" id="Phobius"/>
    </source>
</evidence>
<evidence type="ECO:0000313" key="10">
    <source>
        <dbReference type="Proteomes" id="UP000178681"/>
    </source>
</evidence>